<feature type="compositionally biased region" description="Low complexity" evidence="1">
    <location>
        <begin position="42"/>
        <end position="52"/>
    </location>
</feature>
<dbReference type="AlphaFoldDB" id="A0A8I6WRU1"/>
<dbReference type="InterPro" id="IPR002775">
    <property type="entry name" value="DNA/RNA-bd_Alba-like"/>
</dbReference>
<reference evidence="3" key="3">
    <citation type="submission" date="2022-01" db="UniProtKB">
        <authorList>
            <consortium name="EnsemblPlants"/>
        </authorList>
    </citation>
    <scope>IDENTIFICATION</scope>
    <source>
        <strain evidence="3">subsp. vulgare</strain>
    </source>
</reference>
<dbReference type="FunFam" id="3.30.110.20:FF:000005">
    <property type="entry name" value="Uncharacterized protein At2g34160"/>
    <property type="match status" value="1"/>
</dbReference>
<dbReference type="PANTHER" id="PTHR31947">
    <property type="entry name" value="DNA/RNA-BINDING PROTEIN ALBA 3"/>
    <property type="match status" value="1"/>
</dbReference>
<dbReference type="PANTHER" id="PTHR31947:SF15">
    <property type="entry name" value="DNA_RNA-BINDING PROTEIN ALBA-LIKE DOMAIN-CONTAINING PROTEIN"/>
    <property type="match status" value="1"/>
</dbReference>
<reference evidence="4" key="1">
    <citation type="journal article" date="2012" name="Nature">
        <title>A physical, genetic and functional sequence assembly of the barley genome.</title>
        <authorList>
            <consortium name="The International Barley Genome Sequencing Consortium"/>
            <person name="Mayer K.F."/>
            <person name="Waugh R."/>
            <person name="Brown J.W."/>
            <person name="Schulman A."/>
            <person name="Langridge P."/>
            <person name="Platzer M."/>
            <person name="Fincher G.B."/>
            <person name="Muehlbauer G.J."/>
            <person name="Sato K."/>
            <person name="Close T.J."/>
            <person name="Wise R.P."/>
            <person name="Stein N."/>
        </authorList>
    </citation>
    <scope>NUCLEOTIDE SEQUENCE [LARGE SCALE GENOMIC DNA]</scope>
    <source>
        <strain evidence="4">cv. Morex</strain>
    </source>
</reference>
<keyword evidence="4" id="KW-1185">Reference proteome</keyword>
<evidence type="ECO:0000313" key="4">
    <source>
        <dbReference type="Proteomes" id="UP000011116"/>
    </source>
</evidence>
<dbReference type="GO" id="GO:0005634">
    <property type="term" value="C:nucleus"/>
    <property type="evidence" value="ECO:0000318"/>
    <property type="project" value="GO_Central"/>
</dbReference>
<feature type="domain" description="DNA/RNA-binding protein Alba-like" evidence="2">
    <location>
        <begin position="109"/>
        <end position="160"/>
    </location>
</feature>
<evidence type="ECO:0000256" key="1">
    <source>
        <dbReference type="SAM" id="MobiDB-lite"/>
    </source>
</evidence>
<dbReference type="Gramene" id="HORVU.MOREX.r3.1HG0027040.1">
    <property type="protein sequence ID" value="HORVU.MOREX.r3.1HG0027040.1"/>
    <property type="gene ID" value="HORVU.MOREX.r3.1HG0027040"/>
</dbReference>
<evidence type="ECO:0000259" key="2">
    <source>
        <dbReference type="Pfam" id="PF01918"/>
    </source>
</evidence>
<dbReference type="SUPFAM" id="SSF82704">
    <property type="entry name" value="AlbA-like"/>
    <property type="match status" value="1"/>
</dbReference>
<dbReference type="Pfam" id="PF01918">
    <property type="entry name" value="Alba"/>
    <property type="match status" value="1"/>
</dbReference>
<accession>A0A8I6WRU1</accession>
<feature type="region of interest" description="Disordered" evidence="1">
    <location>
        <begin position="89"/>
        <end position="112"/>
    </location>
</feature>
<dbReference type="InterPro" id="IPR036882">
    <property type="entry name" value="Alba-like_dom_sf"/>
</dbReference>
<dbReference type="SMR" id="A0A8I6WRU1"/>
<dbReference type="Proteomes" id="UP000011116">
    <property type="component" value="Chromosome 1H"/>
</dbReference>
<proteinExistence type="predicted"/>
<sequence>MMYKAQGVRAGHGLGTRLLVRPAPDPTRLLIRSSEAAFNITSSRRPSSSLRPQATNHEPAPRTIETSRESPPADRSILLLAAASPMSGDAAEAQRTRAANGSGSGGSSNRIQVSNTKKPLFFYVNLAKRYMQQHGEVELSALGMAIATVVTVAEILKNNGFGVETRIRTSTVEIKDEMRGRPIQKAKIEIVLQKSDKFDELMATAAAEAAAEDEEEQT</sequence>
<reference evidence="3" key="2">
    <citation type="submission" date="2020-10" db="EMBL/GenBank/DDBJ databases">
        <authorList>
            <person name="Scholz U."/>
            <person name="Mascher M."/>
            <person name="Fiebig A."/>
        </authorList>
    </citation>
    <scope>NUCLEOTIDE SEQUENCE [LARGE SCALE GENOMIC DNA]</scope>
    <source>
        <strain evidence="3">cv. Morex</strain>
    </source>
</reference>
<feature type="region of interest" description="Disordered" evidence="1">
    <location>
        <begin position="40"/>
        <end position="72"/>
    </location>
</feature>
<dbReference type="EnsemblPlants" id="HORVU.MOREX.r3.1HG0027040.1">
    <property type="protein sequence ID" value="HORVU.MOREX.r3.1HG0027040.1"/>
    <property type="gene ID" value="HORVU.MOREX.r3.1HG0027040"/>
</dbReference>
<organism evidence="3 4">
    <name type="scientific">Hordeum vulgare subsp. vulgare</name>
    <name type="common">Domesticated barley</name>
    <dbReference type="NCBI Taxonomy" id="112509"/>
    <lineage>
        <taxon>Eukaryota</taxon>
        <taxon>Viridiplantae</taxon>
        <taxon>Streptophyta</taxon>
        <taxon>Embryophyta</taxon>
        <taxon>Tracheophyta</taxon>
        <taxon>Spermatophyta</taxon>
        <taxon>Magnoliopsida</taxon>
        <taxon>Liliopsida</taxon>
        <taxon>Poales</taxon>
        <taxon>Poaceae</taxon>
        <taxon>BOP clade</taxon>
        <taxon>Pooideae</taxon>
        <taxon>Triticodae</taxon>
        <taxon>Triticeae</taxon>
        <taxon>Hordeinae</taxon>
        <taxon>Hordeum</taxon>
    </lineage>
</organism>
<evidence type="ECO:0000313" key="3">
    <source>
        <dbReference type="EnsemblPlants" id="HORVU.MOREX.r3.1HG0027040.1"/>
    </source>
</evidence>
<name>A0A8I6WRU1_HORVV</name>
<dbReference type="Gene3D" id="3.30.110.20">
    <property type="entry name" value="Alba-like domain"/>
    <property type="match status" value="1"/>
</dbReference>
<dbReference type="GO" id="GO:0003723">
    <property type="term" value="F:RNA binding"/>
    <property type="evidence" value="ECO:0000318"/>
    <property type="project" value="GO_Central"/>
</dbReference>
<dbReference type="InterPro" id="IPR014560">
    <property type="entry name" value="UCP030333_Alba"/>
</dbReference>
<protein>
    <recommendedName>
        <fullName evidence="2">DNA/RNA-binding protein Alba-like domain-containing protein</fullName>
    </recommendedName>
</protein>